<proteinExistence type="inferred from homology"/>
<evidence type="ECO:0000259" key="5">
    <source>
        <dbReference type="Pfam" id="PF04043"/>
    </source>
</evidence>
<dbReference type="InterPro" id="IPR052421">
    <property type="entry name" value="PCW_Enzyme_Inhibitor"/>
</dbReference>
<dbReference type="PANTHER" id="PTHR36710">
    <property type="entry name" value="PECTINESTERASE INHIBITOR-LIKE"/>
    <property type="match status" value="1"/>
</dbReference>
<evidence type="ECO:0000256" key="3">
    <source>
        <dbReference type="ARBA" id="ARBA00038471"/>
    </source>
</evidence>
<reference evidence="6 7" key="1">
    <citation type="journal article" date="2024" name="G3 (Bethesda)">
        <title>Genome assembly of Hibiscus sabdariffa L. provides insights into metabolisms of medicinal natural products.</title>
        <authorList>
            <person name="Kim T."/>
        </authorList>
    </citation>
    <scope>NUCLEOTIDE SEQUENCE [LARGE SCALE GENOMIC DNA]</scope>
    <source>
        <strain evidence="6">TK-2024</strain>
        <tissue evidence="6">Old leaves</tissue>
    </source>
</reference>
<dbReference type="NCBIfam" id="TIGR01614">
    <property type="entry name" value="PME_inhib"/>
    <property type="match status" value="1"/>
</dbReference>
<protein>
    <recommendedName>
        <fullName evidence="5">Pectinesterase inhibitor domain-containing protein</fullName>
    </recommendedName>
</protein>
<dbReference type="InterPro" id="IPR006501">
    <property type="entry name" value="Pectinesterase_inhib_dom"/>
</dbReference>
<name>A0ABR2CF09_9ROSI</name>
<dbReference type="EMBL" id="JBBPBM010000053">
    <property type="protein sequence ID" value="KAK8518102.1"/>
    <property type="molecule type" value="Genomic_DNA"/>
</dbReference>
<feature type="signal peptide" evidence="4">
    <location>
        <begin position="1"/>
        <end position="25"/>
    </location>
</feature>
<evidence type="ECO:0000313" key="7">
    <source>
        <dbReference type="Proteomes" id="UP001472677"/>
    </source>
</evidence>
<evidence type="ECO:0000256" key="2">
    <source>
        <dbReference type="ARBA" id="ARBA00023157"/>
    </source>
</evidence>
<organism evidence="6 7">
    <name type="scientific">Hibiscus sabdariffa</name>
    <name type="common">roselle</name>
    <dbReference type="NCBI Taxonomy" id="183260"/>
    <lineage>
        <taxon>Eukaryota</taxon>
        <taxon>Viridiplantae</taxon>
        <taxon>Streptophyta</taxon>
        <taxon>Embryophyta</taxon>
        <taxon>Tracheophyta</taxon>
        <taxon>Spermatophyta</taxon>
        <taxon>Magnoliopsida</taxon>
        <taxon>eudicotyledons</taxon>
        <taxon>Gunneridae</taxon>
        <taxon>Pentapetalae</taxon>
        <taxon>rosids</taxon>
        <taxon>malvids</taxon>
        <taxon>Malvales</taxon>
        <taxon>Malvaceae</taxon>
        <taxon>Malvoideae</taxon>
        <taxon>Hibiscus</taxon>
    </lineage>
</organism>
<evidence type="ECO:0000313" key="6">
    <source>
        <dbReference type="EMBL" id="KAK8518102.1"/>
    </source>
</evidence>
<gene>
    <name evidence="6" type="ORF">V6N12_017260</name>
</gene>
<dbReference type="InterPro" id="IPR035513">
    <property type="entry name" value="Invertase/methylesterase_inhib"/>
</dbReference>
<sequence length="178" mass="19577">MALHTHALYPSLLLILAVIIHPSYGAKHLNGEALVEEICRHTSSHEYCVGTMIPGPPLNVEGIASTALGWAQIRALEAGTIISSLLKDSASTDRHGRYRVRLQKCWDLNMDAMADLWSASGSFYSKNIKAMVNYLYGASRHTKKCQTLISGRNLTSLAAKNNDIIKLSEICVVSTKFF</sequence>
<accession>A0ABR2CF09</accession>
<evidence type="ECO:0000256" key="1">
    <source>
        <dbReference type="ARBA" id="ARBA00022729"/>
    </source>
</evidence>
<keyword evidence="1 4" id="KW-0732">Signal</keyword>
<keyword evidence="7" id="KW-1185">Reference proteome</keyword>
<dbReference type="SUPFAM" id="SSF101148">
    <property type="entry name" value="Plant invertase/pectin methylesterase inhibitor"/>
    <property type="match status" value="1"/>
</dbReference>
<dbReference type="Pfam" id="PF04043">
    <property type="entry name" value="PMEI"/>
    <property type="match status" value="1"/>
</dbReference>
<dbReference type="Proteomes" id="UP001472677">
    <property type="component" value="Unassembled WGS sequence"/>
</dbReference>
<keyword evidence="2" id="KW-1015">Disulfide bond</keyword>
<comment type="caution">
    <text evidence="6">The sequence shown here is derived from an EMBL/GenBank/DDBJ whole genome shotgun (WGS) entry which is preliminary data.</text>
</comment>
<evidence type="ECO:0000256" key="4">
    <source>
        <dbReference type="SAM" id="SignalP"/>
    </source>
</evidence>
<dbReference type="PANTHER" id="PTHR36710:SF1">
    <property type="entry name" value="F14J9.2 PROTEIN"/>
    <property type="match status" value="1"/>
</dbReference>
<feature type="domain" description="Pectinesterase inhibitor" evidence="5">
    <location>
        <begin position="34"/>
        <end position="171"/>
    </location>
</feature>
<comment type="similarity">
    <text evidence="3">Belongs to the PMEI family.</text>
</comment>
<feature type="chain" id="PRO_5045319130" description="Pectinesterase inhibitor domain-containing protein" evidence="4">
    <location>
        <begin position="26"/>
        <end position="178"/>
    </location>
</feature>
<dbReference type="Gene3D" id="1.20.140.40">
    <property type="entry name" value="Invertase/pectin methylesterase inhibitor family protein"/>
    <property type="match status" value="1"/>
</dbReference>